<keyword evidence="11" id="KW-1185">Reference proteome</keyword>
<dbReference type="Proteomes" id="UP000651452">
    <property type="component" value="Unassembled WGS sequence"/>
</dbReference>
<evidence type="ECO:0000256" key="2">
    <source>
        <dbReference type="ARBA" id="ARBA00022692"/>
    </source>
</evidence>
<dbReference type="AlphaFoldDB" id="A0A8H7JD14"/>
<dbReference type="GO" id="GO:0043022">
    <property type="term" value="F:ribosome binding"/>
    <property type="evidence" value="ECO:0007669"/>
    <property type="project" value="InterPro"/>
</dbReference>
<keyword evidence="5 7" id="KW-0496">Mitochondrion</keyword>
<evidence type="ECO:0000313" key="11">
    <source>
        <dbReference type="Proteomes" id="UP000651452"/>
    </source>
</evidence>
<dbReference type="EMBL" id="RZGK01000002">
    <property type="protein sequence ID" value="KAF9701414.1"/>
    <property type="molecule type" value="Genomic_DNA"/>
</dbReference>
<reference evidence="10" key="1">
    <citation type="submission" date="2018-12" db="EMBL/GenBank/DDBJ databases">
        <authorList>
            <person name="Syme R.A."/>
            <person name="Farfan-Caceres L."/>
            <person name="Lichtenzveig J."/>
        </authorList>
    </citation>
    <scope>NUCLEOTIDE SEQUENCE</scope>
    <source>
        <strain evidence="10">Al4</strain>
    </source>
</reference>
<dbReference type="OrthoDB" id="73691at2759"/>
<comment type="caution">
    <text evidence="10">The sequence shown here is derived from an EMBL/GenBank/DDBJ whole genome shotgun (WGS) entry which is preliminary data.</text>
</comment>
<dbReference type="PANTHER" id="PTHR14009">
    <property type="entry name" value="LEUCINE ZIPPER-EF-HAND CONTAINING TRANSMEMBRANE PROTEIN"/>
    <property type="match status" value="1"/>
</dbReference>
<protein>
    <recommendedName>
        <fullName evidence="9">Letm1 RBD domain-containing protein</fullName>
    </recommendedName>
</protein>
<dbReference type="InterPro" id="IPR044202">
    <property type="entry name" value="LETM1/MDM38-like"/>
</dbReference>
<name>A0A8H7JD14_9PLEO</name>
<gene>
    <name evidence="10" type="ORF">EKO04_000820</name>
</gene>
<evidence type="ECO:0000259" key="9">
    <source>
        <dbReference type="PROSITE" id="PS51758"/>
    </source>
</evidence>
<dbReference type="Pfam" id="PF07766">
    <property type="entry name" value="LETM1_RBD"/>
    <property type="match status" value="1"/>
</dbReference>
<dbReference type="GO" id="GO:0030003">
    <property type="term" value="P:intracellular monoatomic cation homeostasis"/>
    <property type="evidence" value="ECO:0007669"/>
    <property type="project" value="TreeGrafter"/>
</dbReference>
<evidence type="ECO:0000256" key="8">
    <source>
        <dbReference type="SAM" id="MobiDB-lite"/>
    </source>
</evidence>
<proteinExistence type="predicted"/>
<evidence type="ECO:0000256" key="4">
    <source>
        <dbReference type="ARBA" id="ARBA00022989"/>
    </source>
</evidence>
<evidence type="ECO:0000256" key="1">
    <source>
        <dbReference type="ARBA" id="ARBA00004434"/>
    </source>
</evidence>
<evidence type="ECO:0000313" key="10">
    <source>
        <dbReference type="EMBL" id="KAF9701414.1"/>
    </source>
</evidence>
<feature type="compositionally biased region" description="Low complexity" evidence="8">
    <location>
        <begin position="111"/>
        <end position="131"/>
    </location>
</feature>
<dbReference type="PANTHER" id="PTHR14009:SF1">
    <property type="entry name" value="MITOCHONDRIAL PROTON_CALCIUM EXCHANGER PROTEIN"/>
    <property type="match status" value="1"/>
</dbReference>
<accession>A0A8H7JD14</accession>
<evidence type="ECO:0000256" key="7">
    <source>
        <dbReference type="PROSITE-ProRule" id="PRU01094"/>
    </source>
</evidence>
<evidence type="ECO:0000256" key="5">
    <source>
        <dbReference type="ARBA" id="ARBA00023128"/>
    </source>
</evidence>
<feature type="region of interest" description="Disordered" evidence="8">
    <location>
        <begin position="61"/>
        <end position="132"/>
    </location>
</feature>
<feature type="domain" description="Letm1 RBD" evidence="9">
    <location>
        <begin position="274"/>
        <end position="437"/>
    </location>
</feature>
<comment type="subcellular location">
    <subcellularLocation>
        <location evidence="1">Mitochondrion inner membrane</location>
        <topology evidence="1">Single-pass membrane protein</topology>
    </subcellularLocation>
</comment>
<dbReference type="PROSITE" id="PS51758">
    <property type="entry name" value="LETM1_RBD"/>
    <property type="match status" value="1"/>
</dbReference>
<dbReference type="GO" id="GO:0005743">
    <property type="term" value="C:mitochondrial inner membrane"/>
    <property type="evidence" value="ECO:0007669"/>
    <property type="project" value="UniProtKB-SubCell"/>
</dbReference>
<keyword evidence="3" id="KW-0999">Mitochondrion inner membrane</keyword>
<keyword evidence="2" id="KW-0812">Transmembrane</keyword>
<keyword evidence="6" id="KW-0472">Membrane</keyword>
<keyword evidence="4" id="KW-1133">Transmembrane helix</keyword>
<evidence type="ECO:0000256" key="3">
    <source>
        <dbReference type="ARBA" id="ARBA00022792"/>
    </source>
</evidence>
<reference evidence="10" key="2">
    <citation type="submission" date="2020-09" db="EMBL/GenBank/DDBJ databases">
        <title>Reference genome assembly for Australian Ascochyta lentis isolate Al4.</title>
        <authorList>
            <person name="Lee R.C."/>
            <person name="Farfan-Caceres L.M."/>
            <person name="Debler J.W."/>
            <person name="Williams A.H."/>
            <person name="Henares B.M."/>
        </authorList>
    </citation>
    <scope>NUCLEOTIDE SEQUENCE</scope>
    <source>
        <strain evidence="10">Al4</strain>
    </source>
</reference>
<dbReference type="InterPro" id="IPR033122">
    <property type="entry name" value="LETM1-like_RBD"/>
</dbReference>
<evidence type="ECO:0000256" key="6">
    <source>
        <dbReference type="ARBA" id="ARBA00023136"/>
    </source>
</evidence>
<sequence>MMKPRPIFSTIVVPARSNCMFARAQMPCSRSLHLQSAASRTQTQQRYESWNLALKSIRCASTSTSTHTKPRYGIQPPPLPKSKTAKSSVPAKKKSTRSSPPAKLHTASETAASSAVPAKRAATPPTSTTTTDALIKANDKLNPPSFTYAPELSVPARKAGQNYASYLFSCGKAYLTFYKTGISHTRQTLKLAKALRAKLAEQGKGVSKDVAGNGILSRSEWQVLRRSKRDLLRLPVMGFLILALGEWLPLVVIYLTPAIPEACRIPTQVERTLRKLESRRKDRLTRIAMDAQRLQTRDRTPATDSDAIRLAAAAEGLLSPEKKIGKAGGMAMASAIVPPEASQELSLFHLLLLSARLDCHPRILDILYLTPPKWMLQRNVSKKLAYLTRDDELIRRDGGSQALDKRELLRACVERGIPVLGKSEGEQRKSLAQWYNM</sequence>
<organism evidence="10 11">
    <name type="scientific">Ascochyta lentis</name>
    <dbReference type="NCBI Taxonomy" id="205686"/>
    <lineage>
        <taxon>Eukaryota</taxon>
        <taxon>Fungi</taxon>
        <taxon>Dikarya</taxon>
        <taxon>Ascomycota</taxon>
        <taxon>Pezizomycotina</taxon>
        <taxon>Dothideomycetes</taxon>
        <taxon>Pleosporomycetidae</taxon>
        <taxon>Pleosporales</taxon>
        <taxon>Pleosporineae</taxon>
        <taxon>Didymellaceae</taxon>
        <taxon>Ascochyta</taxon>
    </lineage>
</organism>